<evidence type="ECO:0000259" key="4">
    <source>
        <dbReference type="Pfam" id="PF00931"/>
    </source>
</evidence>
<keyword evidence="1" id="KW-0677">Repeat</keyword>
<dbReference type="InterPro" id="IPR002182">
    <property type="entry name" value="NB-ARC"/>
</dbReference>
<dbReference type="AlphaFoldDB" id="A0A8J4RVB7"/>
<keyword evidence="3" id="KW-0611">Plant defense</keyword>
<dbReference type="FunFam" id="3.40.50.300:FF:001091">
    <property type="entry name" value="Probable disease resistance protein At1g61300"/>
    <property type="match status" value="1"/>
</dbReference>
<dbReference type="InterPro" id="IPR032675">
    <property type="entry name" value="LRR_dom_sf"/>
</dbReference>
<dbReference type="FunFam" id="1.10.10.10:FF:000322">
    <property type="entry name" value="Probable disease resistance protein At1g63360"/>
    <property type="match status" value="1"/>
</dbReference>
<dbReference type="PANTHER" id="PTHR23155:SF1052">
    <property type="entry name" value="DISEASE RESISTANCE PROTEIN RPM1"/>
    <property type="match status" value="1"/>
</dbReference>
<evidence type="ECO:0000313" key="8">
    <source>
        <dbReference type="EMBL" id="KAF3969593.1"/>
    </source>
</evidence>
<proteinExistence type="predicted"/>
<dbReference type="InterPro" id="IPR055414">
    <property type="entry name" value="LRR_R13L4/SHOC2-like"/>
</dbReference>
<keyword evidence="2" id="KW-0547">Nucleotide-binding</keyword>
<evidence type="ECO:0000256" key="1">
    <source>
        <dbReference type="ARBA" id="ARBA00022737"/>
    </source>
</evidence>
<evidence type="ECO:0000256" key="2">
    <source>
        <dbReference type="ARBA" id="ARBA00022741"/>
    </source>
</evidence>
<comment type="caution">
    <text evidence="8">The sequence shown here is derived from an EMBL/GenBank/DDBJ whole genome shotgun (WGS) entry which is preliminary data.</text>
</comment>
<dbReference type="Gene3D" id="1.10.10.10">
    <property type="entry name" value="Winged helix-like DNA-binding domain superfamily/Winged helix DNA-binding domain"/>
    <property type="match status" value="1"/>
</dbReference>
<dbReference type="InterPro" id="IPR044974">
    <property type="entry name" value="Disease_R_plants"/>
</dbReference>
<dbReference type="InterPro" id="IPR042197">
    <property type="entry name" value="Apaf_helical"/>
</dbReference>
<evidence type="ECO:0000259" key="5">
    <source>
        <dbReference type="Pfam" id="PF18052"/>
    </source>
</evidence>
<dbReference type="InterPro" id="IPR041118">
    <property type="entry name" value="Rx_N"/>
</dbReference>
<dbReference type="PANTHER" id="PTHR23155">
    <property type="entry name" value="DISEASE RESISTANCE PROTEIN RP"/>
    <property type="match status" value="1"/>
</dbReference>
<dbReference type="Gene3D" id="1.20.5.4130">
    <property type="match status" value="1"/>
</dbReference>
<protein>
    <recommendedName>
        <fullName evidence="10">Disease resistance protein RPM1-like</fullName>
    </recommendedName>
</protein>
<organism evidence="8 9">
    <name type="scientific">Castanea mollissima</name>
    <name type="common">Chinese chestnut</name>
    <dbReference type="NCBI Taxonomy" id="60419"/>
    <lineage>
        <taxon>Eukaryota</taxon>
        <taxon>Viridiplantae</taxon>
        <taxon>Streptophyta</taxon>
        <taxon>Embryophyta</taxon>
        <taxon>Tracheophyta</taxon>
        <taxon>Spermatophyta</taxon>
        <taxon>Magnoliopsida</taxon>
        <taxon>eudicotyledons</taxon>
        <taxon>Gunneridae</taxon>
        <taxon>Pentapetalae</taxon>
        <taxon>rosids</taxon>
        <taxon>fabids</taxon>
        <taxon>Fagales</taxon>
        <taxon>Fagaceae</taxon>
        <taxon>Castanea</taxon>
    </lineage>
</organism>
<dbReference type="Gene3D" id="3.40.50.300">
    <property type="entry name" value="P-loop containing nucleotide triphosphate hydrolases"/>
    <property type="match status" value="1"/>
</dbReference>
<dbReference type="SUPFAM" id="SSF52058">
    <property type="entry name" value="L domain-like"/>
    <property type="match status" value="1"/>
</dbReference>
<sequence>MAETVVSSLIDRLVPLLTQEAKLLRGIHGEVADIKYELESIQSFLKDADARAAAEEDMSEGVKTWVKQVTEVAFRIDVAIDQYLLQVAQHGPHRRGFTGFVHKTTHSLKTLKPRHKIASEIQEIKASVQKIKARSERYGFQSTGQGSSSSGARNVRWQDPRMASHFLEDVDVVGIESPKDELLGWLIKGDPYRTVVSVVGMGGLGKTTLAKKVYDHHMMREHFDCHAWISVSQSYNMMDLVRSMVKQFCEARNEFPPEGIDSTDKMSLTSKAREYLQEKRYVVVFDDVWEIDFWGEIEHALPENTQGPRILITTRKLDVANFCKKSSDVKVHNLQPLPPNKAWELFCKKAFQFEHGGHCPPMLEKLSHNILEKCEGLPLAIVAIGGLLSTKDKTLFEWQKLHDSLGFELGINPHLAGVSKILSLSFEGLPYNLKSCFLYLGMFPEDYSIVCRKLIRQWIAEGFVKAKEGRTFEEVAQEYLTELIHRSLVQVLEVNFDGNVRQCRVHDLFREIILQKMKDLSFCHVLSKQDSHFEGLTRRMSVDGVSYNVLKGFEDAHIHSLLFFNINEFPISFMSKFLQNFKLAKVLDFENTPLDHLPEEVGNLFHLRYLNLNNTKVKTLPNSIGKLQNLETLLMWETAIQEIPVTINMLHKLRCLIVRYFDAKMEMSLNMIRGVKLHWSIGCLKALAELLNVDANYGGVKLIEELGKLSQLTNLALVNLTRETGRALCVSIENMNCLKDLFVSSINEDEVLDLQPISSPPKCLQFLRIDGRLAKLPDWISELQHLVSLQIYWTRLSDDPLKAFQNLPNLAELILGMKAYNGEQLQIGKGGFSKLKELCLGDLPELNSLNIEKEAFPLLQKFRFGNCPQLKEVPSGFQHLRNLKELIISEMPTEFEKSLDPEQGSHYWIIEHVPFILLYHKVRKGFYGYESRNLRSKDLERSRGQTINQDDDIKNNISGDDISASVEKGKQVIST</sequence>
<dbReference type="Gene3D" id="3.80.10.10">
    <property type="entry name" value="Ribonuclease Inhibitor"/>
    <property type="match status" value="1"/>
</dbReference>
<dbReference type="EMBL" id="JRKL02000631">
    <property type="protein sequence ID" value="KAF3969593.1"/>
    <property type="molecule type" value="Genomic_DNA"/>
</dbReference>
<evidence type="ECO:0000313" key="9">
    <source>
        <dbReference type="Proteomes" id="UP000737018"/>
    </source>
</evidence>
<feature type="domain" description="Disease resistance N-terminal" evidence="5">
    <location>
        <begin position="5"/>
        <end position="92"/>
    </location>
</feature>
<accession>A0A8J4RVB7</accession>
<name>A0A8J4RVB7_9ROSI</name>
<evidence type="ECO:0000259" key="6">
    <source>
        <dbReference type="Pfam" id="PF23559"/>
    </source>
</evidence>
<evidence type="ECO:0000256" key="3">
    <source>
        <dbReference type="ARBA" id="ARBA00022821"/>
    </source>
</evidence>
<dbReference type="CDD" id="cd14798">
    <property type="entry name" value="RX-CC_like"/>
    <property type="match status" value="1"/>
</dbReference>
<dbReference type="PRINTS" id="PR00364">
    <property type="entry name" value="DISEASERSIST"/>
</dbReference>
<dbReference type="Pfam" id="PF00931">
    <property type="entry name" value="NB-ARC"/>
    <property type="match status" value="1"/>
</dbReference>
<dbReference type="Proteomes" id="UP000737018">
    <property type="component" value="Unassembled WGS sequence"/>
</dbReference>
<dbReference type="SUPFAM" id="SSF52540">
    <property type="entry name" value="P-loop containing nucleoside triphosphate hydrolases"/>
    <property type="match status" value="1"/>
</dbReference>
<feature type="domain" description="NB-ARC" evidence="4">
    <location>
        <begin position="176"/>
        <end position="353"/>
    </location>
</feature>
<evidence type="ECO:0008006" key="10">
    <source>
        <dbReference type="Google" id="ProtNLM"/>
    </source>
</evidence>
<dbReference type="InterPro" id="IPR058922">
    <property type="entry name" value="WHD_DRP"/>
</dbReference>
<reference evidence="8" key="1">
    <citation type="submission" date="2020-03" db="EMBL/GenBank/DDBJ databases">
        <title>Castanea mollissima Vanexum genome sequencing.</title>
        <authorList>
            <person name="Staton M."/>
        </authorList>
    </citation>
    <scope>NUCLEOTIDE SEQUENCE</scope>
    <source>
        <tissue evidence="8">Leaf</tissue>
    </source>
</reference>
<dbReference type="OrthoDB" id="598235at2759"/>
<dbReference type="InterPro" id="IPR027417">
    <property type="entry name" value="P-loop_NTPase"/>
</dbReference>
<gene>
    <name evidence="8" type="ORF">CMV_006626</name>
</gene>
<dbReference type="GO" id="GO:0098542">
    <property type="term" value="P:defense response to other organism"/>
    <property type="evidence" value="ECO:0007669"/>
    <property type="project" value="TreeGrafter"/>
</dbReference>
<dbReference type="Gene3D" id="1.10.8.430">
    <property type="entry name" value="Helical domain of apoptotic protease-activating factors"/>
    <property type="match status" value="1"/>
</dbReference>
<keyword evidence="9" id="KW-1185">Reference proteome</keyword>
<dbReference type="InterPro" id="IPR036388">
    <property type="entry name" value="WH-like_DNA-bd_sf"/>
</dbReference>
<feature type="domain" description="Disease resistance protein winged helix" evidence="6">
    <location>
        <begin position="442"/>
        <end position="513"/>
    </location>
</feature>
<dbReference type="Pfam" id="PF18052">
    <property type="entry name" value="Rx_N"/>
    <property type="match status" value="1"/>
</dbReference>
<feature type="domain" description="Disease resistance R13L4/SHOC-2-like LRR" evidence="7">
    <location>
        <begin position="566"/>
        <end position="888"/>
    </location>
</feature>
<dbReference type="GO" id="GO:0043531">
    <property type="term" value="F:ADP binding"/>
    <property type="evidence" value="ECO:0007669"/>
    <property type="project" value="InterPro"/>
</dbReference>
<evidence type="ECO:0000259" key="7">
    <source>
        <dbReference type="Pfam" id="PF23598"/>
    </source>
</evidence>
<dbReference type="Pfam" id="PF23598">
    <property type="entry name" value="LRR_14"/>
    <property type="match status" value="1"/>
</dbReference>
<dbReference type="InterPro" id="IPR038005">
    <property type="entry name" value="RX-like_CC"/>
</dbReference>
<dbReference type="Pfam" id="PF23559">
    <property type="entry name" value="WHD_DRP"/>
    <property type="match status" value="1"/>
</dbReference>